<feature type="compositionally biased region" description="Polar residues" evidence="2">
    <location>
        <begin position="505"/>
        <end position="514"/>
    </location>
</feature>
<reference evidence="4" key="1">
    <citation type="journal article" date="2017" name="Mycologia">
        <title>Fusarium algeriense, sp. nov., a novel toxigenic crown rot pathogen of durum wheat from Algeria is nested in the Fusarium burgessii species complex.</title>
        <authorList>
            <person name="Laraba I."/>
            <person name="Keddad A."/>
            <person name="Boureghda H."/>
            <person name="Abdallah N."/>
            <person name="Vaughan M.M."/>
            <person name="Proctor R.H."/>
            <person name="Busman M."/>
            <person name="O'Donnell K."/>
        </authorList>
    </citation>
    <scope>NUCLEOTIDE SEQUENCE</scope>
    <source>
        <strain evidence="4">NRRL 25174</strain>
    </source>
</reference>
<dbReference type="GO" id="GO:0006351">
    <property type="term" value="P:DNA-templated transcription"/>
    <property type="evidence" value="ECO:0007669"/>
    <property type="project" value="InterPro"/>
</dbReference>
<name>A0A9P5AL28_9HYPO</name>
<evidence type="ECO:0000259" key="3">
    <source>
        <dbReference type="SMART" id="SM00906"/>
    </source>
</evidence>
<dbReference type="GO" id="GO:0008270">
    <property type="term" value="F:zinc ion binding"/>
    <property type="evidence" value="ECO:0007669"/>
    <property type="project" value="InterPro"/>
</dbReference>
<dbReference type="PANTHER" id="PTHR47425:SF2">
    <property type="entry name" value="FARB-RELATED"/>
    <property type="match status" value="1"/>
</dbReference>
<dbReference type="CDD" id="cd12148">
    <property type="entry name" value="fungal_TF_MHR"/>
    <property type="match status" value="1"/>
</dbReference>
<evidence type="ECO:0000256" key="1">
    <source>
        <dbReference type="ARBA" id="ARBA00023242"/>
    </source>
</evidence>
<feature type="compositionally biased region" description="Basic and acidic residues" evidence="2">
    <location>
        <begin position="486"/>
        <end position="504"/>
    </location>
</feature>
<gene>
    <name evidence="4" type="ORF">FBEOM_5384</name>
</gene>
<dbReference type="EMBL" id="PVQB02000231">
    <property type="protein sequence ID" value="KAF4340668.1"/>
    <property type="molecule type" value="Genomic_DNA"/>
</dbReference>
<reference evidence="4" key="2">
    <citation type="submission" date="2020-02" db="EMBL/GenBank/DDBJ databases">
        <title>Identification and distribution of gene clusters putatively required for synthesis of sphingolipid metabolism inhibitors in phylogenetically diverse species of the filamentous fungus Fusarium.</title>
        <authorList>
            <person name="Kim H.-S."/>
            <person name="Busman M."/>
            <person name="Brown D.W."/>
            <person name="Divon H."/>
            <person name="Uhlig S."/>
            <person name="Proctor R.H."/>
        </authorList>
    </citation>
    <scope>NUCLEOTIDE SEQUENCE</scope>
    <source>
        <strain evidence="4">NRRL 25174</strain>
    </source>
</reference>
<dbReference type="InterPro" id="IPR052761">
    <property type="entry name" value="Fungal_Detox/Toxin_TFs"/>
</dbReference>
<dbReference type="Pfam" id="PF04082">
    <property type="entry name" value="Fungal_trans"/>
    <property type="match status" value="1"/>
</dbReference>
<dbReference type="PANTHER" id="PTHR47425">
    <property type="entry name" value="FARB-RELATED"/>
    <property type="match status" value="1"/>
</dbReference>
<dbReference type="InterPro" id="IPR007219">
    <property type="entry name" value="XnlR_reg_dom"/>
</dbReference>
<accession>A0A9P5AL28</accession>
<proteinExistence type="predicted"/>
<organism evidence="4 5">
    <name type="scientific">Fusarium beomiforme</name>
    <dbReference type="NCBI Taxonomy" id="44412"/>
    <lineage>
        <taxon>Eukaryota</taxon>
        <taxon>Fungi</taxon>
        <taxon>Dikarya</taxon>
        <taxon>Ascomycota</taxon>
        <taxon>Pezizomycotina</taxon>
        <taxon>Sordariomycetes</taxon>
        <taxon>Hypocreomycetidae</taxon>
        <taxon>Hypocreales</taxon>
        <taxon>Nectriaceae</taxon>
        <taxon>Fusarium</taxon>
        <taxon>Fusarium burgessii species complex</taxon>
    </lineage>
</organism>
<feature type="domain" description="Xylanolytic transcriptional activator regulatory" evidence="3">
    <location>
        <begin position="145"/>
        <end position="218"/>
    </location>
</feature>
<dbReference type="Proteomes" id="UP000730481">
    <property type="component" value="Unassembled WGS sequence"/>
</dbReference>
<dbReference type="SMART" id="SM00906">
    <property type="entry name" value="Fungal_trans"/>
    <property type="match status" value="1"/>
</dbReference>
<comment type="caution">
    <text evidence="4">The sequence shown here is derived from an EMBL/GenBank/DDBJ whole genome shotgun (WGS) entry which is preliminary data.</text>
</comment>
<sequence>MEPFLIPLPSRMRPDDVAYLKSRGALAIPNTKLRNALLRSYFTHIHPFMPVIDMDEFLRAIESDGRYHRISFLLFQAVMFAGAACIPMCYLEKLGFNSRKEAREDLFARVRLLYDFDYETDRLALVQSLLLMTLWYKSPEEHRNTWHWLDVAVSQAFAIGLHVESDKAISSRRQCSLRRKIWWSCYVTDRLISLHMKRPPRIRGDDFHVAVLQESDFQAKLPSQDRHVLLQAMCPYVSDTELRSTLGRLFIELAGLCQLMDPMLRLHRSARLDENKILPFGDRGMTNSPNPSLDSIQKLSVLKTRLTEWMDSLQKACSYKASTSTEFASVIYLHQTILCLTFQAMMLNTYRSTKIISQEQSDYIEAEEAKSDMVGAAKQISNLAGEVLEKGLCNFLPASTLGGIVHAAAIFLQRAEYQEQAEKEDSEERLMQCLEVITLMEEIYEPARMAKEAISWALLRPWHLRELSNIDITQAEDILVHHSETPYSKREYSSPDNCTGRDAETNTPSTATSLWSSDLDHREELGPVLKAWGFIAKEEPMIANVDAEIHGLSMISMEGLGVLNDLTLSMEFRKLSSDICSQ</sequence>
<keyword evidence="1" id="KW-0539">Nucleus</keyword>
<feature type="region of interest" description="Disordered" evidence="2">
    <location>
        <begin position="486"/>
        <end position="514"/>
    </location>
</feature>
<dbReference type="AlphaFoldDB" id="A0A9P5AL28"/>
<evidence type="ECO:0000313" key="4">
    <source>
        <dbReference type="EMBL" id="KAF4340668.1"/>
    </source>
</evidence>
<protein>
    <submittedName>
        <fullName evidence="4">Cutinase transcription factor 1 beta</fullName>
    </submittedName>
</protein>
<dbReference type="OrthoDB" id="5121955at2759"/>
<keyword evidence="5" id="KW-1185">Reference proteome</keyword>
<evidence type="ECO:0000313" key="5">
    <source>
        <dbReference type="Proteomes" id="UP000730481"/>
    </source>
</evidence>
<evidence type="ECO:0000256" key="2">
    <source>
        <dbReference type="SAM" id="MobiDB-lite"/>
    </source>
</evidence>
<dbReference type="GO" id="GO:0003677">
    <property type="term" value="F:DNA binding"/>
    <property type="evidence" value="ECO:0007669"/>
    <property type="project" value="InterPro"/>
</dbReference>